<organism evidence="5 6">
    <name type="scientific">Planomicrobium stackebrandtii</name>
    <dbReference type="NCBI Taxonomy" id="253160"/>
    <lineage>
        <taxon>Bacteria</taxon>
        <taxon>Bacillati</taxon>
        <taxon>Bacillota</taxon>
        <taxon>Bacilli</taxon>
        <taxon>Bacillales</taxon>
        <taxon>Caryophanaceae</taxon>
        <taxon>Planomicrobium</taxon>
    </lineage>
</organism>
<protein>
    <submittedName>
        <fullName evidence="5">8-oxo-dGTP pyrophosphatase MutT (NUDIX family)</fullName>
    </submittedName>
</protein>
<dbReference type="EMBL" id="JAUSWB010000001">
    <property type="protein sequence ID" value="MDQ0427528.1"/>
    <property type="molecule type" value="Genomic_DNA"/>
</dbReference>
<evidence type="ECO:0000259" key="4">
    <source>
        <dbReference type="PROSITE" id="PS51462"/>
    </source>
</evidence>
<evidence type="ECO:0000313" key="5">
    <source>
        <dbReference type="EMBL" id="MDQ0427528.1"/>
    </source>
</evidence>
<comment type="caution">
    <text evidence="5">The sequence shown here is derived from an EMBL/GenBank/DDBJ whole genome shotgun (WGS) entry which is preliminary data.</text>
</comment>
<dbReference type="RefSeq" id="WP_308785821.1">
    <property type="nucleotide sequence ID" value="NZ_JAUSWB010000001.1"/>
</dbReference>
<evidence type="ECO:0000256" key="1">
    <source>
        <dbReference type="ARBA" id="ARBA00001946"/>
    </source>
</evidence>
<dbReference type="PROSITE" id="PS51462">
    <property type="entry name" value="NUDIX"/>
    <property type="match status" value="1"/>
</dbReference>
<proteinExistence type="inferred from homology"/>
<dbReference type="InterPro" id="IPR020084">
    <property type="entry name" value="NUDIX_hydrolase_CS"/>
</dbReference>
<sequence length="135" mass="15709">MNNEKIIWTGAAGIVMVQNKILMVREKATKNWSVPSGEIEKGETPEQACAREVWEETGFKVKIANSIRIKREIVENYDVTTYYFKCEITDGELSYADPDEEIEEISWKTYEDLLAIQHDYPEDLEMLLSFFEESN</sequence>
<comment type="cofactor">
    <cofactor evidence="1">
        <name>Mg(2+)</name>
        <dbReference type="ChEBI" id="CHEBI:18420"/>
    </cofactor>
</comment>
<feature type="domain" description="Nudix hydrolase" evidence="4">
    <location>
        <begin position="6"/>
        <end position="132"/>
    </location>
</feature>
<dbReference type="SUPFAM" id="SSF55811">
    <property type="entry name" value="Nudix"/>
    <property type="match status" value="1"/>
</dbReference>
<dbReference type="InterPro" id="IPR000086">
    <property type="entry name" value="NUDIX_hydrolase_dom"/>
</dbReference>
<dbReference type="CDD" id="cd02883">
    <property type="entry name" value="NUDIX_Hydrolase"/>
    <property type="match status" value="1"/>
</dbReference>
<evidence type="ECO:0000313" key="6">
    <source>
        <dbReference type="Proteomes" id="UP001241988"/>
    </source>
</evidence>
<dbReference type="Proteomes" id="UP001241988">
    <property type="component" value="Unassembled WGS sequence"/>
</dbReference>
<dbReference type="Gene3D" id="3.90.79.10">
    <property type="entry name" value="Nucleoside Triphosphate Pyrophosphohydrolase"/>
    <property type="match status" value="1"/>
</dbReference>
<keyword evidence="2 3" id="KW-0378">Hydrolase</keyword>
<dbReference type="PANTHER" id="PTHR43046:SF2">
    <property type="entry name" value="8-OXO-DGTP DIPHOSPHATASE-RELATED"/>
    <property type="match status" value="1"/>
</dbReference>
<dbReference type="InterPro" id="IPR020476">
    <property type="entry name" value="Nudix_hydrolase"/>
</dbReference>
<dbReference type="PANTHER" id="PTHR43046">
    <property type="entry name" value="GDP-MANNOSE MANNOSYL HYDROLASE"/>
    <property type="match status" value="1"/>
</dbReference>
<comment type="similarity">
    <text evidence="3">Belongs to the Nudix hydrolase family.</text>
</comment>
<name>A0ABU0GQG8_9BACL</name>
<evidence type="ECO:0000256" key="2">
    <source>
        <dbReference type="ARBA" id="ARBA00022801"/>
    </source>
</evidence>
<accession>A0ABU0GQG8</accession>
<evidence type="ECO:0000256" key="3">
    <source>
        <dbReference type="RuleBase" id="RU003476"/>
    </source>
</evidence>
<keyword evidence="6" id="KW-1185">Reference proteome</keyword>
<gene>
    <name evidence="5" type="ORF">QOZ98_000353</name>
</gene>
<dbReference type="PROSITE" id="PS00893">
    <property type="entry name" value="NUDIX_BOX"/>
    <property type="match status" value="1"/>
</dbReference>
<dbReference type="PRINTS" id="PR00502">
    <property type="entry name" value="NUDIXFAMILY"/>
</dbReference>
<dbReference type="Pfam" id="PF00293">
    <property type="entry name" value="NUDIX"/>
    <property type="match status" value="1"/>
</dbReference>
<dbReference type="InterPro" id="IPR015797">
    <property type="entry name" value="NUDIX_hydrolase-like_dom_sf"/>
</dbReference>
<reference evidence="5 6" key="1">
    <citation type="submission" date="2023-07" db="EMBL/GenBank/DDBJ databases">
        <title>Genomic Encyclopedia of Type Strains, Phase IV (KMG-IV): sequencing the most valuable type-strain genomes for metagenomic binning, comparative biology and taxonomic classification.</title>
        <authorList>
            <person name="Goeker M."/>
        </authorList>
    </citation>
    <scope>NUCLEOTIDE SEQUENCE [LARGE SCALE GENOMIC DNA]</scope>
    <source>
        <strain evidence="5 6">DSM 16419</strain>
    </source>
</reference>